<protein>
    <submittedName>
        <fullName evidence="1">Uncharacterized protein</fullName>
    </submittedName>
</protein>
<accession>A0A6M3LU95</accession>
<sequence length="96" mass="10855">MSTGIFRKGILGEEQVPQKDIDFWCGQCQFPLEGVKCQTLENIQRCWNEAGSIGGVWHLLHECPFAHVGQKCRCNDFKTHQEAFTSVGLVYREPAA</sequence>
<organism evidence="1">
    <name type="scientific">viral metagenome</name>
    <dbReference type="NCBI Taxonomy" id="1070528"/>
    <lineage>
        <taxon>unclassified sequences</taxon>
        <taxon>metagenomes</taxon>
        <taxon>organismal metagenomes</taxon>
    </lineage>
</organism>
<name>A0A6M3LU95_9ZZZZ</name>
<dbReference type="EMBL" id="MT143616">
    <property type="protein sequence ID" value="QJA98907.1"/>
    <property type="molecule type" value="Genomic_DNA"/>
</dbReference>
<evidence type="ECO:0000313" key="1">
    <source>
        <dbReference type="EMBL" id="QJA98907.1"/>
    </source>
</evidence>
<proteinExistence type="predicted"/>
<gene>
    <name evidence="1" type="ORF">MM171A01448_0022</name>
    <name evidence="2" type="ORF">MM171B01050_0026</name>
</gene>
<dbReference type="EMBL" id="MT143812">
    <property type="protein sequence ID" value="QJB02886.1"/>
    <property type="molecule type" value="Genomic_DNA"/>
</dbReference>
<evidence type="ECO:0000313" key="2">
    <source>
        <dbReference type="EMBL" id="QJB02886.1"/>
    </source>
</evidence>
<reference evidence="1" key="1">
    <citation type="submission" date="2020-03" db="EMBL/GenBank/DDBJ databases">
        <title>The deep terrestrial virosphere.</title>
        <authorList>
            <person name="Holmfeldt K."/>
            <person name="Nilsson E."/>
            <person name="Simone D."/>
            <person name="Lopez-Fernandez M."/>
            <person name="Wu X."/>
            <person name="de Brujin I."/>
            <person name="Lundin D."/>
            <person name="Andersson A."/>
            <person name="Bertilsson S."/>
            <person name="Dopson M."/>
        </authorList>
    </citation>
    <scope>NUCLEOTIDE SEQUENCE</scope>
    <source>
        <strain evidence="1">MM171A01448</strain>
        <strain evidence="2">MM171B01050</strain>
    </source>
</reference>
<dbReference type="AlphaFoldDB" id="A0A6M3LU95"/>